<evidence type="ECO:0000313" key="9">
    <source>
        <dbReference type="Proteomes" id="UP000744980"/>
    </source>
</evidence>
<dbReference type="EMBL" id="WXFA01000033">
    <property type="protein sequence ID" value="MBM3094857.1"/>
    <property type="molecule type" value="Genomic_DNA"/>
</dbReference>
<feature type="compositionally biased region" description="Polar residues" evidence="5">
    <location>
        <begin position="267"/>
        <end position="285"/>
    </location>
</feature>
<feature type="domain" description="Fatty acid hydroxylase" evidence="7">
    <location>
        <begin position="113"/>
        <end position="245"/>
    </location>
</feature>
<keyword evidence="3 6" id="KW-1133">Transmembrane helix</keyword>
<proteinExistence type="predicted"/>
<name>A0AAW4FTX6_9HYPH</name>
<dbReference type="Proteomes" id="UP000744980">
    <property type="component" value="Unassembled WGS sequence"/>
</dbReference>
<keyword evidence="4 6" id="KW-0472">Membrane</keyword>
<dbReference type="InterPro" id="IPR006694">
    <property type="entry name" value="Fatty_acid_hydroxylase"/>
</dbReference>
<sequence length="285" mass="32514">MIISHAAAPDFHLNAFVQGTLTFLAILAVIYAATVLVYFALGYGITLLNDRNPERRIQKGRRGEKRKAVEIRQSMASILVTCTSVAIGLFAQYQGWTLFTPWAFSWWTAVPLFLLCMVLFDAWFYFAHRLLHTKLFYKYHLLHHRSVAPTVWSNDSIGLVDTALSQGYYAVIVLLVPFPPLILLAHRLFDQINGTFGHAGFEYFASPTARYPWPLLCTTYHDQHHAEFNYNYANYFSFWDRVLGTISPVYDRRVEMFEGEAPAISLKRSSQSTPAQEASSATPDR</sequence>
<dbReference type="PANTHER" id="PTHR11863">
    <property type="entry name" value="STEROL DESATURASE"/>
    <property type="match status" value="1"/>
</dbReference>
<evidence type="ECO:0000259" key="7">
    <source>
        <dbReference type="Pfam" id="PF04116"/>
    </source>
</evidence>
<dbReference type="Pfam" id="PF04116">
    <property type="entry name" value="FA_hydroxylase"/>
    <property type="match status" value="1"/>
</dbReference>
<evidence type="ECO:0000256" key="4">
    <source>
        <dbReference type="ARBA" id="ARBA00023136"/>
    </source>
</evidence>
<dbReference type="GO" id="GO:0005506">
    <property type="term" value="F:iron ion binding"/>
    <property type="evidence" value="ECO:0007669"/>
    <property type="project" value="InterPro"/>
</dbReference>
<keyword evidence="9" id="KW-1185">Reference proteome</keyword>
<protein>
    <submittedName>
        <fullName evidence="8">Fatty acid hydroxylase family protein</fullName>
    </submittedName>
</protein>
<evidence type="ECO:0000313" key="8">
    <source>
        <dbReference type="EMBL" id="MBM3094857.1"/>
    </source>
</evidence>
<feature type="transmembrane region" description="Helical" evidence="6">
    <location>
        <begin position="23"/>
        <end position="48"/>
    </location>
</feature>
<keyword evidence="2 6" id="KW-0812">Transmembrane</keyword>
<accession>A0AAW4FTX6</accession>
<dbReference type="GO" id="GO:0016491">
    <property type="term" value="F:oxidoreductase activity"/>
    <property type="evidence" value="ECO:0007669"/>
    <property type="project" value="InterPro"/>
</dbReference>
<dbReference type="GO" id="GO:0016020">
    <property type="term" value="C:membrane"/>
    <property type="evidence" value="ECO:0007669"/>
    <property type="project" value="UniProtKB-SubCell"/>
</dbReference>
<evidence type="ECO:0000256" key="6">
    <source>
        <dbReference type="SAM" id="Phobius"/>
    </source>
</evidence>
<evidence type="ECO:0000256" key="2">
    <source>
        <dbReference type="ARBA" id="ARBA00022692"/>
    </source>
</evidence>
<evidence type="ECO:0000256" key="5">
    <source>
        <dbReference type="SAM" id="MobiDB-lite"/>
    </source>
</evidence>
<feature type="transmembrane region" description="Helical" evidence="6">
    <location>
        <begin position="69"/>
        <end position="91"/>
    </location>
</feature>
<comment type="subcellular location">
    <subcellularLocation>
        <location evidence="1">Membrane</location>
    </subcellularLocation>
</comment>
<dbReference type="AlphaFoldDB" id="A0AAW4FTX6"/>
<dbReference type="InterPro" id="IPR050307">
    <property type="entry name" value="Sterol_Desaturase_Related"/>
</dbReference>
<feature type="transmembrane region" description="Helical" evidence="6">
    <location>
        <begin position="103"/>
        <end position="126"/>
    </location>
</feature>
<evidence type="ECO:0000256" key="1">
    <source>
        <dbReference type="ARBA" id="ARBA00004370"/>
    </source>
</evidence>
<gene>
    <name evidence="8" type="ORF">GFB56_29375</name>
</gene>
<organism evidence="8 9">
    <name type="scientific">Ensifer canadensis</name>
    <dbReference type="NCBI Taxonomy" id="555315"/>
    <lineage>
        <taxon>Bacteria</taxon>
        <taxon>Pseudomonadati</taxon>
        <taxon>Pseudomonadota</taxon>
        <taxon>Alphaproteobacteria</taxon>
        <taxon>Hyphomicrobiales</taxon>
        <taxon>Rhizobiaceae</taxon>
        <taxon>Sinorhizobium/Ensifer group</taxon>
        <taxon>Ensifer</taxon>
    </lineage>
</organism>
<reference evidence="8 9" key="1">
    <citation type="submission" date="2020-01" db="EMBL/GenBank/DDBJ databases">
        <title>Draft genome assembly of Ensifer adhaerens T173.</title>
        <authorList>
            <person name="Craig J.E."/>
            <person name="Stinchcombe J.R."/>
        </authorList>
    </citation>
    <scope>NUCLEOTIDE SEQUENCE [LARGE SCALE GENOMIC DNA]</scope>
    <source>
        <strain evidence="8 9">T173</strain>
    </source>
</reference>
<dbReference type="GO" id="GO:0008610">
    <property type="term" value="P:lipid biosynthetic process"/>
    <property type="evidence" value="ECO:0007669"/>
    <property type="project" value="InterPro"/>
</dbReference>
<feature type="region of interest" description="Disordered" evidence="5">
    <location>
        <begin position="265"/>
        <end position="285"/>
    </location>
</feature>
<comment type="caution">
    <text evidence="8">The sequence shown here is derived from an EMBL/GenBank/DDBJ whole genome shotgun (WGS) entry which is preliminary data.</text>
</comment>
<evidence type="ECO:0000256" key="3">
    <source>
        <dbReference type="ARBA" id="ARBA00022989"/>
    </source>
</evidence>